<keyword evidence="2" id="KW-0963">Cytoplasm</keyword>
<dbReference type="Gene3D" id="1.10.1660.10">
    <property type="match status" value="1"/>
</dbReference>
<evidence type="ECO:0000259" key="6">
    <source>
        <dbReference type="PROSITE" id="PS50937"/>
    </source>
</evidence>
<comment type="subcellular location">
    <subcellularLocation>
        <location evidence="1">Cytoplasm</location>
    </subcellularLocation>
</comment>
<evidence type="ECO:0000313" key="8">
    <source>
        <dbReference type="Proteomes" id="UP001354971"/>
    </source>
</evidence>
<dbReference type="InterPro" id="IPR000551">
    <property type="entry name" value="MerR-type_HTH_dom"/>
</dbReference>
<name>A0ABU7LNS7_9PROT</name>
<dbReference type="PANTHER" id="PTHR30204:SF94">
    <property type="entry name" value="HEAVY METAL-DEPENDENT TRANSCRIPTIONAL REGULATOR HI_0293-RELATED"/>
    <property type="match status" value="1"/>
</dbReference>
<evidence type="ECO:0000256" key="3">
    <source>
        <dbReference type="ARBA" id="ARBA00023015"/>
    </source>
</evidence>
<dbReference type="SUPFAM" id="SSF46955">
    <property type="entry name" value="Putative DNA-binding domain"/>
    <property type="match status" value="1"/>
</dbReference>
<dbReference type="PROSITE" id="PS50937">
    <property type="entry name" value="HTH_MERR_2"/>
    <property type="match status" value="1"/>
</dbReference>
<dbReference type="EMBL" id="JAZDRP010000002">
    <property type="protein sequence ID" value="MEE2525547.1"/>
    <property type="molecule type" value="Genomic_DNA"/>
</dbReference>
<dbReference type="InterPro" id="IPR047057">
    <property type="entry name" value="MerR_fam"/>
</dbReference>
<dbReference type="Pfam" id="PF00376">
    <property type="entry name" value="MerR"/>
    <property type="match status" value="1"/>
</dbReference>
<sequence length="143" mass="15696">MDAEVIAALHGGLAMNVQGASRATGLPAKTIRYYEDIGLVSPARQANGYRHFSENDLHKLTFLARSRSLGFSIEDCRQLLSLYDDADRSSRDVRALAVQHIADVDRKLGELKEIRKVLSGLVEACEGDHRPDCPIMDSLSGEA</sequence>
<keyword evidence="3" id="KW-0805">Transcription regulation</keyword>
<evidence type="ECO:0000256" key="2">
    <source>
        <dbReference type="ARBA" id="ARBA00022490"/>
    </source>
</evidence>
<dbReference type="SMART" id="SM00422">
    <property type="entry name" value="HTH_MERR"/>
    <property type="match status" value="1"/>
</dbReference>
<proteinExistence type="predicted"/>
<evidence type="ECO:0000256" key="5">
    <source>
        <dbReference type="ARBA" id="ARBA00023163"/>
    </source>
</evidence>
<evidence type="ECO:0000313" key="7">
    <source>
        <dbReference type="EMBL" id="MEE2525547.1"/>
    </source>
</evidence>
<accession>A0ABU7LNS7</accession>
<keyword evidence="5" id="KW-0804">Transcription</keyword>
<keyword evidence="4" id="KW-0238">DNA-binding</keyword>
<gene>
    <name evidence="7" type="primary">cueR</name>
    <name evidence="7" type="ORF">V0U79_04155</name>
</gene>
<dbReference type="InterPro" id="IPR011789">
    <property type="entry name" value="CueR"/>
</dbReference>
<comment type="caution">
    <text evidence="7">The sequence shown here is derived from an EMBL/GenBank/DDBJ whole genome shotgun (WGS) entry which is preliminary data.</text>
</comment>
<evidence type="ECO:0000256" key="1">
    <source>
        <dbReference type="ARBA" id="ARBA00004496"/>
    </source>
</evidence>
<dbReference type="NCBIfam" id="TIGR02044">
    <property type="entry name" value="CueR"/>
    <property type="match status" value="1"/>
</dbReference>
<organism evidence="7 8">
    <name type="scientific">Hyphobacterium lacteum</name>
    <dbReference type="NCBI Taxonomy" id="3116575"/>
    <lineage>
        <taxon>Bacteria</taxon>
        <taxon>Pseudomonadati</taxon>
        <taxon>Pseudomonadota</taxon>
        <taxon>Alphaproteobacteria</taxon>
        <taxon>Maricaulales</taxon>
        <taxon>Maricaulaceae</taxon>
        <taxon>Hyphobacterium</taxon>
    </lineage>
</organism>
<dbReference type="CDD" id="cd01108">
    <property type="entry name" value="HTH_CueR"/>
    <property type="match status" value="1"/>
</dbReference>
<feature type="domain" description="HTH merR-type" evidence="6">
    <location>
        <begin position="14"/>
        <end position="82"/>
    </location>
</feature>
<keyword evidence="8" id="KW-1185">Reference proteome</keyword>
<protein>
    <submittedName>
        <fullName evidence="7">Cu(I)-responsive transcriptional regulator</fullName>
    </submittedName>
</protein>
<dbReference type="PANTHER" id="PTHR30204">
    <property type="entry name" value="REDOX-CYCLING DRUG-SENSING TRANSCRIPTIONAL ACTIVATOR SOXR"/>
    <property type="match status" value="1"/>
</dbReference>
<dbReference type="Proteomes" id="UP001354971">
    <property type="component" value="Unassembled WGS sequence"/>
</dbReference>
<dbReference type="InterPro" id="IPR015358">
    <property type="entry name" value="Tscrpt_reg_MerR_DNA-bd"/>
</dbReference>
<evidence type="ECO:0000256" key="4">
    <source>
        <dbReference type="ARBA" id="ARBA00023125"/>
    </source>
</evidence>
<dbReference type="InterPro" id="IPR009061">
    <property type="entry name" value="DNA-bd_dom_put_sf"/>
</dbReference>
<dbReference type="Pfam" id="PF09278">
    <property type="entry name" value="MerR-DNA-bind"/>
    <property type="match status" value="1"/>
</dbReference>
<reference evidence="7 8" key="1">
    <citation type="submission" date="2024-01" db="EMBL/GenBank/DDBJ databases">
        <title>Hyphobacterium bacterium isolated from marine sediment.</title>
        <authorList>
            <person name="Zhao S."/>
        </authorList>
    </citation>
    <scope>NUCLEOTIDE SEQUENCE [LARGE SCALE GENOMIC DNA]</scope>
    <source>
        <strain evidence="8">HN65</strain>
    </source>
</reference>